<dbReference type="RefSeq" id="WP_138182158.1">
    <property type="nucleotide sequence ID" value="NZ_VBUI01000022.1"/>
</dbReference>
<organism evidence="1 2">
    <name type="scientific">Halomonas urmiana</name>
    <dbReference type="NCBI Taxonomy" id="490901"/>
    <lineage>
        <taxon>Bacteria</taxon>
        <taxon>Pseudomonadati</taxon>
        <taxon>Pseudomonadota</taxon>
        <taxon>Gammaproteobacteria</taxon>
        <taxon>Oceanospirillales</taxon>
        <taxon>Halomonadaceae</taxon>
        <taxon>Halomonas</taxon>
    </lineage>
</organism>
<reference evidence="1 2" key="1">
    <citation type="journal article" date="2007" name="Int. J. Syst. Evol. Microbiol.">
        <title>Halomonas saccharevitans sp. nov., Halomonas arcis sp. nov. and Halomonas subterranea sp. nov., halophilic bacteria isolated from hypersaline environments of China.</title>
        <authorList>
            <person name="Xu X.W."/>
            <person name="Wu Y.H."/>
            <person name="Zhou Z."/>
            <person name="Wang C.S."/>
            <person name="Zhou Y.G."/>
            <person name="Zhang H.B."/>
            <person name="Wang Y."/>
            <person name="Wu M."/>
        </authorList>
    </citation>
    <scope>NUCLEOTIDE SEQUENCE [LARGE SCALE GENOMIC DNA]</scope>
    <source>
        <strain evidence="1 2">TBZ3</strain>
    </source>
</reference>
<evidence type="ECO:0000313" key="1">
    <source>
        <dbReference type="EMBL" id="TLF47883.1"/>
    </source>
</evidence>
<keyword evidence="2" id="KW-1185">Reference proteome</keyword>
<evidence type="ECO:0000313" key="2">
    <source>
        <dbReference type="Proteomes" id="UP000306973"/>
    </source>
</evidence>
<name>A0A5R8MDV1_9GAMM</name>
<dbReference type="Proteomes" id="UP000306973">
    <property type="component" value="Unassembled WGS sequence"/>
</dbReference>
<protein>
    <submittedName>
        <fullName evidence="1">Uncharacterized protein</fullName>
    </submittedName>
</protein>
<dbReference type="EMBL" id="VBUI01000022">
    <property type="protein sequence ID" value="TLF47883.1"/>
    <property type="molecule type" value="Genomic_DNA"/>
</dbReference>
<sequence>MTSSSAISPSRHQVVVTSPGDVSPSALRAVAEGLARLVAEVAEAIFRAPTVLVDDLDADTATALDRLLASLGLESRVAPHGEAPAEATPLDVAIQVQDVARVAAVTESLADFLGVSAQRAFGLLATRGRSICISPRMPAFRPGFRPACVRSSRRSVQDGSRLV</sequence>
<proteinExistence type="predicted"/>
<comment type="caution">
    <text evidence="1">The sequence shown here is derived from an EMBL/GenBank/DDBJ whole genome shotgun (WGS) entry which is preliminary data.</text>
</comment>
<dbReference type="OrthoDB" id="6154303at2"/>
<gene>
    <name evidence="1" type="ORF">FEI13_14100</name>
</gene>
<accession>A0A5R8MDV1</accession>
<dbReference type="AlphaFoldDB" id="A0A5R8MDV1"/>